<feature type="compositionally biased region" description="Acidic residues" evidence="1">
    <location>
        <begin position="66"/>
        <end position="86"/>
    </location>
</feature>
<sequence length="141" mass="15706">MSGLSKLSVPADRTEYSSKSDLVFALHDWAIKEKFSFRVAKSSGASWRCAQKECPWKVQGWRIEGDGDEELDDQDINAEGDTDSEAEVAGGEEQAGRRKRRSWTMTLVIVNGNHQCIGAAVLTHRSSSCQDWLDVTLTSKR</sequence>
<feature type="domain" description="Transposase MuDR plant" evidence="2">
    <location>
        <begin position="24"/>
        <end position="66"/>
    </location>
</feature>
<dbReference type="RefSeq" id="XP_024327435.1">
    <property type="nucleotide sequence ID" value="XM_024465266.1"/>
</dbReference>
<accession>A0A177AKY5</accession>
<gene>
    <name evidence="3" type="ORF">VC83_01591</name>
</gene>
<organism evidence="3">
    <name type="scientific">Pseudogymnoascus destructans</name>
    <dbReference type="NCBI Taxonomy" id="655981"/>
    <lineage>
        <taxon>Eukaryota</taxon>
        <taxon>Fungi</taxon>
        <taxon>Dikarya</taxon>
        <taxon>Ascomycota</taxon>
        <taxon>Pezizomycotina</taxon>
        <taxon>Leotiomycetes</taxon>
        <taxon>Thelebolales</taxon>
        <taxon>Thelebolaceae</taxon>
        <taxon>Pseudogymnoascus</taxon>
    </lineage>
</organism>
<reference evidence="3" key="1">
    <citation type="submission" date="2016-03" db="EMBL/GenBank/DDBJ databases">
        <title>Updated assembly of Pseudogymnoascus destructans, the fungus causing white-nose syndrome of bats.</title>
        <authorList>
            <person name="Palmer J.M."/>
            <person name="Drees K.P."/>
            <person name="Foster J.T."/>
            <person name="Lindner D.L."/>
        </authorList>
    </citation>
    <scope>NUCLEOTIDE SEQUENCE [LARGE SCALE GENOMIC DNA]</scope>
    <source>
        <strain evidence="3">20631-21</strain>
    </source>
</reference>
<feature type="region of interest" description="Disordered" evidence="1">
    <location>
        <begin position="66"/>
        <end position="99"/>
    </location>
</feature>
<evidence type="ECO:0000313" key="3">
    <source>
        <dbReference type="EMBL" id="OAF62162.1"/>
    </source>
</evidence>
<dbReference type="InterPro" id="IPR004332">
    <property type="entry name" value="Transposase_MuDR"/>
</dbReference>
<dbReference type="EMBL" id="KV441388">
    <property type="protein sequence ID" value="OAF62162.1"/>
    <property type="molecule type" value="Genomic_DNA"/>
</dbReference>
<protein>
    <recommendedName>
        <fullName evidence="2">Transposase MuDR plant domain-containing protein</fullName>
    </recommendedName>
</protein>
<dbReference type="GeneID" id="36284680"/>
<dbReference type="AlphaFoldDB" id="A0A177AKY5"/>
<name>A0A177AKY5_9PEZI</name>
<dbReference type="VEuPathDB" id="FungiDB:GMDG_02888"/>
<dbReference type="Proteomes" id="UP000077154">
    <property type="component" value="Unassembled WGS sequence"/>
</dbReference>
<dbReference type="Pfam" id="PF03108">
    <property type="entry name" value="DBD_Tnp_Mut"/>
    <property type="match status" value="1"/>
</dbReference>
<evidence type="ECO:0000256" key="1">
    <source>
        <dbReference type="SAM" id="MobiDB-lite"/>
    </source>
</evidence>
<dbReference type="OrthoDB" id="10499184at2759"/>
<proteinExistence type="predicted"/>
<evidence type="ECO:0000259" key="2">
    <source>
        <dbReference type="Pfam" id="PF03108"/>
    </source>
</evidence>